<organism evidence="1 2">
    <name type="scientific">Aquipseudomonas guryensis</name>
    <dbReference type="NCBI Taxonomy" id="2759165"/>
    <lineage>
        <taxon>Bacteria</taxon>
        <taxon>Pseudomonadati</taxon>
        <taxon>Pseudomonadota</taxon>
        <taxon>Gammaproteobacteria</taxon>
        <taxon>Pseudomonadales</taxon>
        <taxon>Pseudomonadaceae</taxon>
        <taxon>Aquipseudomonas</taxon>
    </lineage>
</organism>
<evidence type="ECO:0000313" key="1">
    <source>
        <dbReference type="EMBL" id="MBB1520378.1"/>
    </source>
</evidence>
<dbReference type="EMBL" id="JACJFN010000003">
    <property type="protein sequence ID" value="MBB1520378.1"/>
    <property type="molecule type" value="Genomic_DNA"/>
</dbReference>
<keyword evidence="2" id="KW-1185">Reference proteome</keyword>
<dbReference type="AlphaFoldDB" id="A0A7W4DD64"/>
<dbReference type="Proteomes" id="UP000581189">
    <property type="component" value="Unassembled WGS sequence"/>
</dbReference>
<proteinExistence type="predicted"/>
<name>A0A7W4DD64_9GAMM</name>
<protein>
    <submittedName>
        <fullName evidence="1">Uncharacterized protein</fullName>
    </submittedName>
</protein>
<reference evidence="1 2" key="1">
    <citation type="submission" date="2020-08" db="EMBL/GenBank/DDBJ databases">
        <authorList>
            <person name="Kim C.M."/>
        </authorList>
    </citation>
    <scope>NUCLEOTIDE SEQUENCE [LARGE SCALE GENOMIC DNA]</scope>
    <source>
        <strain evidence="1 2">SR9</strain>
    </source>
</reference>
<comment type="caution">
    <text evidence="1">The sequence shown here is derived from an EMBL/GenBank/DDBJ whole genome shotgun (WGS) entry which is preliminary data.</text>
</comment>
<dbReference type="RefSeq" id="WP_182834366.1">
    <property type="nucleotide sequence ID" value="NZ_JACJFN010000003.1"/>
</dbReference>
<sequence length="108" mass="12892">MNKNIRCYKFPDQRYLKIRWHGVSTLKQWRALRSIAAREHLWTRPRYKKLWGSAGIRNCRALLHQRRIEVAKYLSKSGVKIPDELFLHRLPSGPSGFWLEILLPWKGP</sequence>
<evidence type="ECO:0000313" key="2">
    <source>
        <dbReference type="Proteomes" id="UP000581189"/>
    </source>
</evidence>
<accession>A0A7W4DD64</accession>
<gene>
    <name evidence="1" type="ORF">H3H45_14090</name>
</gene>